<protein>
    <submittedName>
        <fullName evidence="1">Uncharacterized protein</fullName>
    </submittedName>
</protein>
<accession>A0A8W7Q1E6</accession>
<evidence type="ECO:0000313" key="1">
    <source>
        <dbReference type="EnsemblMetazoa" id="ACOM041362-PA.1"/>
    </source>
</evidence>
<proteinExistence type="predicted"/>
<sequence length="189" mass="21128">MRPSVEPDRNSFVVLELVQSTRVTTSLWLASRCVVSTGVPEARISHSATWPENNPPAIWVESLKLYSRQRVWYGGNSFCSGLPRICCTYASLFSCFRRYRVISSSSRQQSISLGQPPSTWVMPVCTNRLCTVQTGVFSIHLVLCVPRSTGFCISYCLASALLPTRVACTSFSSWKLVACRISFRSHITM</sequence>
<reference evidence="1" key="1">
    <citation type="submission" date="2022-08" db="UniProtKB">
        <authorList>
            <consortium name="EnsemblMetazoa"/>
        </authorList>
    </citation>
    <scope>IDENTIFICATION</scope>
</reference>
<dbReference type="EnsemblMetazoa" id="ACOM041362-RA">
    <property type="protein sequence ID" value="ACOM041362-PA.1"/>
    <property type="gene ID" value="ACOM041362"/>
</dbReference>
<name>A0A8W7Q1E6_ANOCL</name>
<organism evidence="1">
    <name type="scientific">Anopheles coluzzii</name>
    <name type="common">African malaria mosquito</name>
    <dbReference type="NCBI Taxonomy" id="1518534"/>
    <lineage>
        <taxon>Eukaryota</taxon>
        <taxon>Metazoa</taxon>
        <taxon>Ecdysozoa</taxon>
        <taxon>Arthropoda</taxon>
        <taxon>Hexapoda</taxon>
        <taxon>Insecta</taxon>
        <taxon>Pterygota</taxon>
        <taxon>Neoptera</taxon>
        <taxon>Endopterygota</taxon>
        <taxon>Diptera</taxon>
        <taxon>Nematocera</taxon>
        <taxon>Culicoidea</taxon>
        <taxon>Culicidae</taxon>
        <taxon>Anophelinae</taxon>
        <taxon>Anopheles</taxon>
    </lineage>
</organism>
<dbReference type="Proteomes" id="UP000075882">
    <property type="component" value="Unassembled WGS sequence"/>
</dbReference>
<dbReference type="AlphaFoldDB" id="A0A8W7Q1E6"/>